<organism evidence="5 6">
    <name type="scientific">Paenibacillus piri</name>
    <dbReference type="NCBI Taxonomy" id="2547395"/>
    <lineage>
        <taxon>Bacteria</taxon>
        <taxon>Bacillati</taxon>
        <taxon>Bacillota</taxon>
        <taxon>Bacilli</taxon>
        <taxon>Bacillales</taxon>
        <taxon>Paenibacillaceae</taxon>
        <taxon>Paenibacillus</taxon>
    </lineage>
</organism>
<dbReference type="PANTHER" id="PTHR21221">
    <property type="entry name" value="UREIDOGLYCOLATE HYDROLASE"/>
    <property type="match status" value="1"/>
</dbReference>
<evidence type="ECO:0000313" key="5">
    <source>
        <dbReference type="EMBL" id="TDF89732.1"/>
    </source>
</evidence>
<sequence>MKLDALKQTYKEECGMTIEMRNVTAKPLSGKGFEKYGDVISTEGQFSVINQGTGLKWNDLVGFDMHEGGGIVNLGILRTKSIAPVFSQMERHLFTSQIFIPLGGKRSLVAVAPANDEGPDPDEVEVFVMEGNQGISFFRKTWHHTLFPLDGETEYILMMRGGNIQRDVELVPIKNNIQFTVI</sequence>
<dbReference type="Proteomes" id="UP000295636">
    <property type="component" value="Unassembled WGS sequence"/>
</dbReference>
<dbReference type="Gene3D" id="2.60.120.480">
    <property type="entry name" value="Ureidoglycolate hydrolase"/>
    <property type="match status" value="1"/>
</dbReference>
<reference evidence="5 6" key="1">
    <citation type="submission" date="2019-03" db="EMBL/GenBank/DDBJ databases">
        <title>This is whole genome sequence of Paenibacillus sp MS74 strain.</title>
        <authorList>
            <person name="Trinh H.N."/>
        </authorList>
    </citation>
    <scope>NUCLEOTIDE SEQUENCE [LARGE SCALE GENOMIC DNA]</scope>
    <source>
        <strain evidence="5 6">MS74</strain>
    </source>
</reference>
<evidence type="ECO:0000256" key="1">
    <source>
        <dbReference type="ARBA" id="ARBA00011738"/>
    </source>
</evidence>
<dbReference type="GO" id="GO:0000256">
    <property type="term" value="P:allantoin catabolic process"/>
    <property type="evidence" value="ECO:0007669"/>
    <property type="project" value="InterPro"/>
</dbReference>
<dbReference type="InterPro" id="IPR007247">
    <property type="entry name" value="Ureidogly_lyase"/>
</dbReference>
<comment type="catalytic activity">
    <reaction evidence="4">
        <text>(S)-ureidoglycolate = urea + glyoxylate</text>
        <dbReference type="Rhea" id="RHEA:11304"/>
        <dbReference type="ChEBI" id="CHEBI:16199"/>
        <dbReference type="ChEBI" id="CHEBI:36655"/>
        <dbReference type="ChEBI" id="CHEBI:57296"/>
        <dbReference type="EC" id="4.3.2.3"/>
    </reaction>
</comment>
<evidence type="ECO:0000256" key="4">
    <source>
        <dbReference type="ARBA" id="ARBA00047684"/>
    </source>
</evidence>
<keyword evidence="3" id="KW-0456">Lyase</keyword>
<dbReference type="InterPro" id="IPR011051">
    <property type="entry name" value="RmlC_Cupin_sf"/>
</dbReference>
<comment type="caution">
    <text evidence="5">The sequence shown here is derived from an EMBL/GenBank/DDBJ whole genome shotgun (WGS) entry which is preliminary data.</text>
</comment>
<dbReference type="PIRSF" id="PIRSF017306">
    <property type="entry name" value="Ureidogly_hydro"/>
    <property type="match status" value="1"/>
</dbReference>
<dbReference type="InterPro" id="IPR047233">
    <property type="entry name" value="UAH_cupin"/>
</dbReference>
<dbReference type="EMBL" id="SMRT01000036">
    <property type="protein sequence ID" value="TDF89732.1"/>
    <property type="molecule type" value="Genomic_DNA"/>
</dbReference>
<dbReference type="AlphaFoldDB" id="A0A4R5K8F1"/>
<dbReference type="CDD" id="cd20298">
    <property type="entry name" value="cupin_UAH"/>
    <property type="match status" value="1"/>
</dbReference>
<evidence type="ECO:0000313" key="6">
    <source>
        <dbReference type="Proteomes" id="UP000295636"/>
    </source>
</evidence>
<name>A0A4R5K8F1_9BACL</name>
<dbReference type="SUPFAM" id="SSF51182">
    <property type="entry name" value="RmlC-like cupins"/>
    <property type="match status" value="1"/>
</dbReference>
<keyword evidence="2" id="KW-0659">Purine metabolism</keyword>
<dbReference type="GO" id="GO:0004848">
    <property type="term" value="F:ureidoglycolate hydrolase activity"/>
    <property type="evidence" value="ECO:0007669"/>
    <property type="project" value="InterPro"/>
</dbReference>
<evidence type="ECO:0000256" key="3">
    <source>
        <dbReference type="ARBA" id="ARBA00023239"/>
    </source>
</evidence>
<dbReference type="GO" id="GO:0050385">
    <property type="term" value="F:ureidoglycolate lyase activity"/>
    <property type="evidence" value="ECO:0007669"/>
    <property type="project" value="UniProtKB-EC"/>
</dbReference>
<dbReference type="Pfam" id="PF04115">
    <property type="entry name" value="Ureidogly_lyase"/>
    <property type="match status" value="1"/>
</dbReference>
<proteinExistence type="predicted"/>
<dbReference type="GO" id="GO:0006144">
    <property type="term" value="P:purine nucleobase metabolic process"/>
    <property type="evidence" value="ECO:0007669"/>
    <property type="project" value="UniProtKB-KW"/>
</dbReference>
<gene>
    <name evidence="5" type="ORF">E1757_34575</name>
</gene>
<protein>
    <recommendedName>
        <fullName evidence="7">Ureidoglycolate hydrolase</fullName>
    </recommendedName>
</protein>
<dbReference type="OrthoDB" id="9804602at2"/>
<keyword evidence="6" id="KW-1185">Reference proteome</keyword>
<accession>A0A4R5K8F1</accession>
<dbReference type="InterPro" id="IPR024060">
    <property type="entry name" value="Ureidoglycolate_lyase_dom_sf"/>
</dbReference>
<comment type="subunit">
    <text evidence="1">Homodimer.</text>
</comment>
<dbReference type="PANTHER" id="PTHR21221:SF1">
    <property type="entry name" value="UREIDOGLYCOLATE LYASE"/>
    <property type="match status" value="1"/>
</dbReference>
<evidence type="ECO:0008006" key="7">
    <source>
        <dbReference type="Google" id="ProtNLM"/>
    </source>
</evidence>
<evidence type="ECO:0000256" key="2">
    <source>
        <dbReference type="ARBA" id="ARBA00022631"/>
    </source>
</evidence>